<dbReference type="EMBL" id="JACCKS010000004">
    <property type="protein sequence ID" value="NZA37382.1"/>
    <property type="molecule type" value="Genomic_DNA"/>
</dbReference>
<dbReference type="Pfam" id="PF04542">
    <property type="entry name" value="Sigma70_r2"/>
    <property type="match status" value="1"/>
</dbReference>
<dbReference type="InterPro" id="IPR014284">
    <property type="entry name" value="RNA_pol_sigma-70_dom"/>
</dbReference>
<evidence type="ECO:0000259" key="6">
    <source>
        <dbReference type="Pfam" id="PF08281"/>
    </source>
</evidence>
<feature type="domain" description="RNA polymerase sigma-70 region 2" evidence="5">
    <location>
        <begin position="22"/>
        <end position="88"/>
    </location>
</feature>
<dbReference type="RefSeq" id="WP_090412374.1">
    <property type="nucleotide sequence ID" value="NZ_CABJAI010000005.1"/>
</dbReference>
<dbReference type="Gene3D" id="1.10.1740.10">
    <property type="match status" value="1"/>
</dbReference>
<evidence type="ECO:0000256" key="4">
    <source>
        <dbReference type="ARBA" id="ARBA00023163"/>
    </source>
</evidence>
<name>A0A1I5J5A0_9FIRM</name>
<dbReference type="InterPro" id="IPR007627">
    <property type="entry name" value="RNA_pol_sigma70_r2"/>
</dbReference>
<dbReference type="NCBIfam" id="TIGR02937">
    <property type="entry name" value="sigma70-ECF"/>
    <property type="match status" value="1"/>
</dbReference>
<keyword evidence="2" id="KW-0805">Transcription regulation</keyword>
<evidence type="ECO:0000259" key="5">
    <source>
        <dbReference type="Pfam" id="PF04542"/>
    </source>
</evidence>
<dbReference type="InterPro" id="IPR036388">
    <property type="entry name" value="WH-like_DNA-bd_sf"/>
</dbReference>
<dbReference type="PANTHER" id="PTHR43133:SF25">
    <property type="entry name" value="RNA POLYMERASE SIGMA FACTOR RFAY-RELATED"/>
    <property type="match status" value="1"/>
</dbReference>
<evidence type="ECO:0000256" key="2">
    <source>
        <dbReference type="ARBA" id="ARBA00023015"/>
    </source>
</evidence>
<dbReference type="Proteomes" id="UP000586254">
    <property type="component" value="Unassembled WGS sequence"/>
</dbReference>
<evidence type="ECO:0000256" key="3">
    <source>
        <dbReference type="ARBA" id="ARBA00023082"/>
    </source>
</evidence>
<keyword evidence="3" id="KW-0731">Sigma factor</keyword>
<feature type="domain" description="RNA polymerase sigma factor 70 region 4 type 2" evidence="6">
    <location>
        <begin position="112"/>
        <end position="162"/>
    </location>
</feature>
<dbReference type="PANTHER" id="PTHR43133">
    <property type="entry name" value="RNA POLYMERASE ECF-TYPE SIGMA FACTO"/>
    <property type="match status" value="1"/>
</dbReference>
<evidence type="ECO:0000313" key="7">
    <source>
        <dbReference type="EMBL" id="NZA37382.1"/>
    </source>
</evidence>
<dbReference type="AlphaFoldDB" id="A0A1I5J5A0"/>
<reference evidence="7 8" key="1">
    <citation type="submission" date="2020-07" db="EMBL/GenBank/DDBJ databases">
        <title>Organ Donor 1.</title>
        <authorList>
            <person name="Marsh A.J."/>
            <person name="Azcarate-Peril M.A."/>
        </authorList>
    </citation>
    <scope>NUCLEOTIDE SEQUENCE [LARGE SCALE GENOMIC DNA]</scope>
    <source>
        <strain evidence="7 8">AMC0717</strain>
    </source>
</reference>
<protein>
    <submittedName>
        <fullName evidence="7">Sigma-70 family RNA polymerase sigma factor</fullName>
    </submittedName>
</protein>
<dbReference type="InterPro" id="IPR013325">
    <property type="entry name" value="RNA_pol_sigma_r2"/>
</dbReference>
<evidence type="ECO:0000256" key="1">
    <source>
        <dbReference type="ARBA" id="ARBA00010641"/>
    </source>
</evidence>
<dbReference type="Gene3D" id="1.10.10.10">
    <property type="entry name" value="Winged helix-like DNA-binding domain superfamily/Winged helix DNA-binding domain"/>
    <property type="match status" value="1"/>
</dbReference>
<proteinExistence type="inferred from homology"/>
<dbReference type="SUPFAM" id="SSF88659">
    <property type="entry name" value="Sigma3 and sigma4 domains of RNA polymerase sigma factors"/>
    <property type="match status" value="1"/>
</dbReference>
<dbReference type="GO" id="GO:0006352">
    <property type="term" value="P:DNA-templated transcription initiation"/>
    <property type="evidence" value="ECO:0007669"/>
    <property type="project" value="InterPro"/>
</dbReference>
<sequence length="175" mass="20595">MTREDILLRKIENGDRQALDRLINDYYPDILRYCLWHTRDRTAAEDAAQETFLKVVRFWDSYRHQGHFRAWLYKIAANVCRDAWRKADEEPLPENLTYDEAGFGRAESDADFIRMVEALPEDARELVLLRFAQDLTLREIAEVTGLPMRTVQSRLRAALKKIKKQLLKGELCHES</sequence>
<dbReference type="InterPro" id="IPR039425">
    <property type="entry name" value="RNA_pol_sigma-70-like"/>
</dbReference>
<comment type="caution">
    <text evidence="7">The sequence shown here is derived from an EMBL/GenBank/DDBJ whole genome shotgun (WGS) entry which is preliminary data.</text>
</comment>
<dbReference type="InterPro" id="IPR013324">
    <property type="entry name" value="RNA_pol_sigma_r3/r4-like"/>
</dbReference>
<accession>A0A1I5J5A0</accession>
<organism evidence="7 8">
    <name type="scientific">Eubacterium callanderi</name>
    <dbReference type="NCBI Taxonomy" id="53442"/>
    <lineage>
        <taxon>Bacteria</taxon>
        <taxon>Bacillati</taxon>
        <taxon>Bacillota</taxon>
        <taxon>Clostridia</taxon>
        <taxon>Eubacteriales</taxon>
        <taxon>Eubacteriaceae</taxon>
        <taxon>Eubacterium</taxon>
    </lineage>
</organism>
<gene>
    <name evidence="7" type="ORF">H0N91_04310</name>
</gene>
<dbReference type="SUPFAM" id="SSF88946">
    <property type="entry name" value="Sigma2 domain of RNA polymerase sigma factors"/>
    <property type="match status" value="1"/>
</dbReference>
<dbReference type="InterPro" id="IPR013249">
    <property type="entry name" value="RNA_pol_sigma70_r4_t2"/>
</dbReference>
<dbReference type="GO" id="GO:0016987">
    <property type="term" value="F:sigma factor activity"/>
    <property type="evidence" value="ECO:0007669"/>
    <property type="project" value="UniProtKB-KW"/>
</dbReference>
<keyword evidence="4" id="KW-0804">Transcription</keyword>
<dbReference type="CDD" id="cd06171">
    <property type="entry name" value="Sigma70_r4"/>
    <property type="match status" value="1"/>
</dbReference>
<dbReference type="GO" id="GO:0003677">
    <property type="term" value="F:DNA binding"/>
    <property type="evidence" value="ECO:0007669"/>
    <property type="project" value="InterPro"/>
</dbReference>
<evidence type="ECO:0000313" key="8">
    <source>
        <dbReference type="Proteomes" id="UP000586254"/>
    </source>
</evidence>
<comment type="similarity">
    <text evidence="1">Belongs to the sigma-70 factor family. ECF subfamily.</text>
</comment>
<dbReference type="Pfam" id="PF08281">
    <property type="entry name" value="Sigma70_r4_2"/>
    <property type="match status" value="1"/>
</dbReference>